<comment type="similarity">
    <text evidence="2 7">Belongs to the peptidase M14 family.</text>
</comment>
<organism evidence="9 10">
    <name type="scientific">Hydrocarboniphaga effusa AP103</name>
    <dbReference type="NCBI Taxonomy" id="1172194"/>
    <lineage>
        <taxon>Bacteria</taxon>
        <taxon>Pseudomonadati</taxon>
        <taxon>Pseudomonadota</taxon>
        <taxon>Gammaproteobacteria</taxon>
        <taxon>Nevskiales</taxon>
        <taxon>Nevskiaceae</taxon>
        <taxon>Hydrocarboniphaga</taxon>
    </lineage>
</organism>
<proteinExistence type="inferred from homology"/>
<evidence type="ECO:0000256" key="2">
    <source>
        <dbReference type="ARBA" id="ARBA00005988"/>
    </source>
</evidence>
<dbReference type="Proteomes" id="UP000003704">
    <property type="component" value="Unassembled WGS sequence"/>
</dbReference>
<evidence type="ECO:0000256" key="6">
    <source>
        <dbReference type="ARBA" id="ARBA00023049"/>
    </source>
</evidence>
<evidence type="ECO:0000256" key="4">
    <source>
        <dbReference type="ARBA" id="ARBA00022801"/>
    </source>
</evidence>
<dbReference type="EMBL" id="AKGD01000001">
    <property type="protein sequence ID" value="EIT71691.1"/>
    <property type="molecule type" value="Genomic_DNA"/>
</dbReference>
<keyword evidence="3" id="KW-0645">Protease</keyword>
<name>I8I5H1_9GAMM</name>
<dbReference type="PANTHER" id="PTHR11705">
    <property type="entry name" value="PROTEASE FAMILY M14 CARBOXYPEPTIDASE A,B"/>
    <property type="match status" value="1"/>
</dbReference>
<dbReference type="STRING" id="1172194.WQQ_18280"/>
<comment type="caution">
    <text evidence="9">The sequence shown here is derived from an EMBL/GenBank/DDBJ whole genome shotgun (WGS) entry which is preliminary data.</text>
</comment>
<keyword evidence="6" id="KW-0482">Metalloprotease</keyword>
<evidence type="ECO:0000256" key="3">
    <source>
        <dbReference type="ARBA" id="ARBA00022670"/>
    </source>
</evidence>
<gene>
    <name evidence="9" type="ORF">WQQ_18280</name>
</gene>
<dbReference type="GO" id="GO:0004181">
    <property type="term" value="F:metallocarboxypeptidase activity"/>
    <property type="evidence" value="ECO:0007669"/>
    <property type="project" value="InterPro"/>
</dbReference>
<accession>I8I5H1</accession>
<dbReference type="GO" id="GO:0006508">
    <property type="term" value="P:proteolysis"/>
    <property type="evidence" value="ECO:0007669"/>
    <property type="project" value="UniProtKB-KW"/>
</dbReference>
<feature type="domain" description="Peptidase M14" evidence="8">
    <location>
        <begin position="1"/>
        <end position="255"/>
    </location>
</feature>
<reference evidence="9 10" key="1">
    <citation type="journal article" date="2012" name="J. Bacteriol.">
        <title>Genome Sequence of n-Alkane-Degrading Hydrocarboniphaga effusa Strain AP103T (ATCC BAA-332T).</title>
        <authorList>
            <person name="Chang H.K."/>
            <person name="Zylstra G.J."/>
            <person name="Chae J.C."/>
        </authorList>
    </citation>
    <scope>NUCLEOTIDE SEQUENCE [LARGE SCALE GENOMIC DNA]</scope>
    <source>
        <strain evidence="9 10">AP103</strain>
    </source>
</reference>
<keyword evidence="5" id="KW-0862">Zinc</keyword>
<dbReference type="Gene3D" id="3.40.630.10">
    <property type="entry name" value="Zn peptidases"/>
    <property type="match status" value="1"/>
</dbReference>
<comment type="cofactor">
    <cofactor evidence="1">
        <name>Zn(2+)</name>
        <dbReference type="ChEBI" id="CHEBI:29105"/>
    </cofactor>
</comment>
<dbReference type="GO" id="GO:0008270">
    <property type="term" value="F:zinc ion binding"/>
    <property type="evidence" value="ECO:0007669"/>
    <property type="project" value="InterPro"/>
</dbReference>
<dbReference type="PROSITE" id="PS52035">
    <property type="entry name" value="PEPTIDASE_M14"/>
    <property type="match status" value="1"/>
</dbReference>
<evidence type="ECO:0000256" key="1">
    <source>
        <dbReference type="ARBA" id="ARBA00001947"/>
    </source>
</evidence>
<dbReference type="SUPFAM" id="SSF53187">
    <property type="entry name" value="Zn-dependent exopeptidases"/>
    <property type="match status" value="1"/>
</dbReference>
<dbReference type="RefSeq" id="WP_007184777.1">
    <property type="nucleotide sequence ID" value="NZ_AKGD01000001.1"/>
</dbReference>
<keyword evidence="10" id="KW-1185">Reference proteome</keyword>
<dbReference type="OrthoDB" id="9779324at2"/>
<evidence type="ECO:0000313" key="10">
    <source>
        <dbReference type="Proteomes" id="UP000003704"/>
    </source>
</evidence>
<evidence type="ECO:0000256" key="5">
    <source>
        <dbReference type="ARBA" id="ARBA00022833"/>
    </source>
</evidence>
<dbReference type="GO" id="GO:0005615">
    <property type="term" value="C:extracellular space"/>
    <property type="evidence" value="ECO:0007669"/>
    <property type="project" value="TreeGrafter"/>
</dbReference>
<dbReference type="Pfam" id="PF00246">
    <property type="entry name" value="Peptidase_M14"/>
    <property type="match status" value="1"/>
</dbReference>
<dbReference type="InterPro" id="IPR000834">
    <property type="entry name" value="Peptidase_M14"/>
</dbReference>
<dbReference type="AlphaFoldDB" id="I8I5H1"/>
<dbReference type="PANTHER" id="PTHR11705:SF143">
    <property type="entry name" value="SLL0236 PROTEIN"/>
    <property type="match status" value="1"/>
</dbReference>
<dbReference type="SMART" id="SM00631">
    <property type="entry name" value="Zn_pept"/>
    <property type="match status" value="1"/>
</dbReference>
<protein>
    <recommendedName>
        <fullName evidence="8">Peptidase M14 domain-containing protein</fullName>
    </recommendedName>
</protein>
<evidence type="ECO:0000313" key="9">
    <source>
        <dbReference type="EMBL" id="EIT71691.1"/>
    </source>
</evidence>
<keyword evidence="4" id="KW-0378">Hydrolase</keyword>
<sequence>MSVDRACERLGQRLQSVDPNDCRRAGFHLGDGASRWHQALLYRDFPARGDVFQPRRVLLIGGIHGDEFSSVSMVFQWMRKLEQERIQPFYWRVIPSANPDGLFANPATRENLAGVDLNRNFPSADWNQRALSYWRSRTGSDKRRFPGKSSMSEPETRWLVSQIESFKPDAIVSVHAPYGVLDYDGPLRPPERFGYLRLQPLGVYPGSLGNYAGVDRKLPVITLELPNAGSMPTAAQSQRIWSDMLNWLARNLPRERPPLYERLDDEVWLNQPRDP</sequence>
<evidence type="ECO:0000256" key="7">
    <source>
        <dbReference type="PROSITE-ProRule" id="PRU01379"/>
    </source>
</evidence>
<dbReference type="PATRIC" id="fig|1172194.4.peg.1769"/>
<feature type="active site" description="Proton donor/acceptor" evidence="7">
    <location>
        <position position="224"/>
    </location>
</feature>
<evidence type="ECO:0000259" key="8">
    <source>
        <dbReference type="PROSITE" id="PS52035"/>
    </source>
</evidence>